<evidence type="ECO:0000313" key="2">
    <source>
        <dbReference type="EMBL" id="CAG9800848.1"/>
    </source>
</evidence>
<protein>
    <submittedName>
        <fullName evidence="2">Uncharacterized protein</fullName>
    </submittedName>
</protein>
<sequence length="93" mass="10182">MKTLTLVILTLCLCISAILARPEPDFSHESFSNERFGGYGHGDFSGEDLFDRRGGYGNRNGYYGNNYGGYQGGYYQPGYSPLGVLGGILGKKR</sequence>
<evidence type="ECO:0000313" key="3">
    <source>
        <dbReference type="Proteomes" id="UP001153620"/>
    </source>
</evidence>
<feature type="chain" id="PRO_5040137467" evidence="1">
    <location>
        <begin position="21"/>
        <end position="93"/>
    </location>
</feature>
<keyword evidence="1" id="KW-0732">Signal</keyword>
<gene>
    <name evidence="2" type="ORF">CHIRRI_LOCUS3786</name>
</gene>
<evidence type="ECO:0000256" key="1">
    <source>
        <dbReference type="SAM" id="SignalP"/>
    </source>
</evidence>
<feature type="signal peptide" evidence="1">
    <location>
        <begin position="1"/>
        <end position="20"/>
    </location>
</feature>
<keyword evidence="3" id="KW-1185">Reference proteome</keyword>
<organism evidence="2 3">
    <name type="scientific">Chironomus riparius</name>
    <dbReference type="NCBI Taxonomy" id="315576"/>
    <lineage>
        <taxon>Eukaryota</taxon>
        <taxon>Metazoa</taxon>
        <taxon>Ecdysozoa</taxon>
        <taxon>Arthropoda</taxon>
        <taxon>Hexapoda</taxon>
        <taxon>Insecta</taxon>
        <taxon>Pterygota</taxon>
        <taxon>Neoptera</taxon>
        <taxon>Endopterygota</taxon>
        <taxon>Diptera</taxon>
        <taxon>Nematocera</taxon>
        <taxon>Chironomoidea</taxon>
        <taxon>Chironomidae</taxon>
        <taxon>Chironominae</taxon>
        <taxon>Chironomus</taxon>
    </lineage>
</organism>
<name>A0A9N9RM43_9DIPT</name>
<reference evidence="2" key="2">
    <citation type="submission" date="2022-10" db="EMBL/GenBank/DDBJ databases">
        <authorList>
            <consortium name="ENA_rothamsted_submissions"/>
            <consortium name="culmorum"/>
            <person name="King R."/>
        </authorList>
    </citation>
    <scope>NUCLEOTIDE SEQUENCE</scope>
</reference>
<dbReference type="AlphaFoldDB" id="A0A9N9RM43"/>
<accession>A0A9N9RM43</accession>
<dbReference type="EMBL" id="OU895877">
    <property type="protein sequence ID" value="CAG9800848.1"/>
    <property type="molecule type" value="Genomic_DNA"/>
</dbReference>
<proteinExistence type="predicted"/>
<reference evidence="2" key="1">
    <citation type="submission" date="2022-01" db="EMBL/GenBank/DDBJ databases">
        <authorList>
            <person name="King R."/>
        </authorList>
    </citation>
    <scope>NUCLEOTIDE SEQUENCE</scope>
</reference>
<dbReference type="Proteomes" id="UP001153620">
    <property type="component" value="Chromosome 1"/>
</dbReference>